<feature type="region of interest" description="Disordered" evidence="1">
    <location>
        <begin position="1"/>
        <end position="25"/>
    </location>
</feature>
<dbReference type="EMBL" id="ATNL01000008">
    <property type="protein sequence ID" value="KON73577.1"/>
    <property type="molecule type" value="Genomic_DNA"/>
</dbReference>
<reference evidence="2 3" key="1">
    <citation type="journal article" date="2015" name="Sci. Rep.">
        <title>Functional and structural properties of a novel cellulosome-like multienzyme complex: efficient glycoside hydrolysis of water-insoluble 7-xylosyl-10-deacetylpaclitaxel.</title>
        <authorList>
            <person name="Dou T.Y."/>
            <person name="Luan H.W."/>
            <person name="Ge G.B."/>
            <person name="Dong M.M."/>
            <person name="Zou H.F."/>
            <person name="He Y.Q."/>
            <person name="Cui P."/>
            <person name="Wang J.Y."/>
            <person name="Hao D.C."/>
            <person name="Yang S.L."/>
            <person name="Yang L."/>
        </authorList>
    </citation>
    <scope>NUCLEOTIDE SEQUENCE [LARGE SCALE GENOMIC DNA]</scope>
    <source>
        <strain evidence="2 3">F16</strain>
    </source>
</reference>
<dbReference type="AlphaFoldDB" id="A0A0M0F888"/>
<dbReference type="PATRIC" id="fig|1350482.3.peg.2335"/>
<comment type="caution">
    <text evidence="2">The sequence shown here is derived from an EMBL/GenBank/DDBJ whole genome shotgun (WGS) entry which is preliminary data.</text>
</comment>
<accession>A0A0M0F888</accession>
<gene>
    <name evidence="2" type="ORF">M768_11585</name>
</gene>
<keyword evidence="3" id="KW-1185">Reference proteome</keyword>
<name>A0A0M0F888_CELCE</name>
<feature type="compositionally biased region" description="Pro residues" evidence="1">
    <location>
        <begin position="11"/>
        <end position="22"/>
    </location>
</feature>
<evidence type="ECO:0000256" key="1">
    <source>
        <dbReference type="SAM" id="MobiDB-lite"/>
    </source>
</evidence>
<evidence type="ECO:0000313" key="3">
    <source>
        <dbReference type="Proteomes" id="UP000037387"/>
    </source>
</evidence>
<sequence length="54" mass="5463">MRARAVVVLGPPGPRTARPAPPSRAEHDMRVVLGGLATLMSCSKAGEVVVGGLA</sequence>
<proteinExistence type="predicted"/>
<organism evidence="2 3">
    <name type="scientific">Cellulosimicrobium cellulans F16</name>
    <dbReference type="NCBI Taxonomy" id="1350482"/>
    <lineage>
        <taxon>Bacteria</taxon>
        <taxon>Bacillati</taxon>
        <taxon>Actinomycetota</taxon>
        <taxon>Actinomycetes</taxon>
        <taxon>Micrococcales</taxon>
        <taxon>Promicromonosporaceae</taxon>
        <taxon>Cellulosimicrobium</taxon>
    </lineage>
</organism>
<protein>
    <submittedName>
        <fullName evidence="2">Uncharacterized protein</fullName>
    </submittedName>
</protein>
<dbReference type="Proteomes" id="UP000037387">
    <property type="component" value="Unassembled WGS sequence"/>
</dbReference>
<evidence type="ECO:0000313" key="2">
    <source>
        <dbReference type="EMBL" id="KON73577.1"/>
    </source>
</evidence>